<feature type="compositionally biased region" description="Low complexity" evidence="1">
    <location>
        <begin position="454"/>
        <end position="463"/>
    </location>
</feature>
<feature type="region of interest" description="Disordered" evidence="1">
    <location>
        <begin position="435"/>
        <end position="505"/>
    </location>
</feature>
<feature type="region of interest" description="Disordered" evidence="1">
    <location>
        <begin position="1836"/>
        <end position="1878"/>
    </location>
</feature>
<dbReference type="Proteomes" id="UP000247498">
    <property type="component" value="Unassembled WGS sequence"/>
</dbReference>
<organism evidence="2 3">
    <name type="scientific">Raphidocelis subcapitata</name>
    <dbReference type="NCBI Taxonomy" id="307507"/>
    <lineage>
        <taxon>Eukaryota</taxon>
        <taxon>Viridiplantae</taxon>
        <taxon>Chlorophyta</taxon>
        <taxon>core chlorophytes</taxon>
        <taxon>Chlorophyceae</taxon>
        <taxon>CS clade</taxon>
        <taxon>Sphaeropleales</taxon>
        <taxon>Selenastraceae</taxon>
        <taxon>Raphidocelis</taxon>
    </lineage>
</organism>
<reference evidence="2 3" key="1">
    <citation type="journal article" date="2018" name="Sci. Rep.">
        <title>Raphidocelis subcapitata (=Pseudokirchneriella subcapitata) provides an insight into genome evolution and environmental adaptations in the Sphaeropleales.</title>
        <authorList>
            <person name="Suzuki S."/>
            <person name="Yamaguchi H."/>
            <person name="Nakajima N."/>
            <person name="Kawachi M."/>
        </authorList>
    </citation>
    <scope>NUCLEOTIDE SEQUENCE [LARGE SCALE GENOMIC DNA]</scope>
    <source>
        <strain evidence="2 3">NIES-35</strain>
    </source>
</reference>
<evidence type="ECO:0000313" key="3">
    <source>
        <dbReference type="Proteomes" id="UP000247498"/>
    </source>
</evidence>
<dbReference type="EMBL" id="BDRX01000231">
    <property type="protein sequence ID" value="GBG00481.1"/>
    <property type="molecule type" value="Genomic_DNA"/>
</dbReference>
<proteinExistence type="predicted"/>
<accession>A0A2V0PQX8</accession>
<feature type="region of interest" description="Disordered" evidence="1">
    <location>
        <begin position="1226"/>
        <end position="1250"/>
    </location>
</feature>
<feature type="compositionally biased region" description="Gly residues" evidence="1">
    <location>
        <begin position="576"/>
        <end position="585"/>
    </location>
</feature>
<feature type="region of interest" description="Disordered" evidence="1">
    <location>
        <begin position="1303"/>
        <end position="1370"/>
    </location>
</feature>
<feature type="compositionally biased region" description="Low complexity" evidence="1">
    <location>
        <begin position="828"/>
        <end position="855"/>
    </location>
</feature>
<keyword evidence="3" id="KW-1185">Reference proteome</keyword>
<feature type="compositionally biased region" description="Low complexity" evidence="1">
    <location>
        <begin position="1748"/>
        <end position="1795"/>
    </location>
</feature>
<feature type="compositionally biased region" description="Low complexity" evidence="1">
    <location>
        <begin position="1067"/>
        <end position="1076"/>
    </location>
</feature>
<feature type="region of interest" description="Disordered" evidence="1">
    <location>
        <begin position="268"/>
        <end position="316"/>
    </location>
</feature>
<feature type="compositionally biased region" description="Basic and acidic residues" evidence="1">
    <location>
        <begin position="876"/>
        <end position="903"/>
    </location>
</feature>
<feature type="compositionally biased region" description="Low complexity" evidence="1">
    <location>
        <begin position="161"/>
        <end position="170"/>
    </location>
</feature>
<feature type="region of interest" description="Disordered" evidence="1">
    <location>
        <begin position="601"/>
        <end position="806"/>
    </location>
</feature>
<feature type="compositionally biased region" description="Gly residues" evidence="1">
    <location>
        <begin position="1038"/>
        <end position="1066"/>
    </location>
</feature>
<feature type="compositionally biased region" description="Gly residues" evidence="1">
    <location>
        <begin position="1092"/>
        <end position="1107"/>
    </location>
</feature>
<feature type="compositionally biased region" description="Acidic residues" evidence="1">
    <location>
        <begin position="1667"/>
        <end position="1685"/>
    </location>
</feature>
<feature type="compositionally biased region" description="Low complexity" evidence="1">
    <location>
        <begin position="601"/>
        <end position="629"/>
    </location>
</feature>
<feature type="region of interest" description="Disordered" evidence="1">
    <location>
        <begin position="385"/>
        <end position="405"/>
    </location>
</feature>
<feature type="compositionally biased region" description="Basic and acidic residues" evidence="1">
    <location>
        <begin position="102"/>
        <end position="113"/>
    </location>
</feature>
<feature type="compositionally biased region" description="Low complexity" evidence="1">
    <location>
        <begin position="711"/>
        <end position="742"/>
    </location>
</feature>
<feature type="compositionally biased region" description="Low complexity" evidence="1">
    <location>
        <begin position="761"/>
        <end position="770"/>
    </location>
</feature>
<feature type="region of interest" description="Disordered" evidence="1">
    <location>
        <begin position="62"/>
        <end position="144"/>
    </location>
</feature>
<feature type="compositionally biased region" description="Low complexity" evidence="1">
    <location>
        <begin position="1866"/>
        <end position="1875"/>
    </location>
</feature>
<feature type="compositionally biased region" description="Gly residues" evidence="1">
    <location>
        <begin position="389"/>
        <end position="405"/>
    </location>
</feature>
<feature type="compositionally biased region" description="Low complexity" evidence="1">
    <location>
        <begin position="1845"/>
        <end position="1858"/>
    </location>
</feature>
<feature type="compositionally biased region" description="Basic and acidic residues" evidence="1">
    <location>
        <begin position="1026"/>
        <end position="1037"/>
    </location>
</feature>
<feature type="compositionally biased region" description="Low complexity" evidence="1">
    <location>
        <begin position="1324"/>
        <end position="1339"/>
    </location>
</feature>
<dbReference type="OrthoDB" id="10691688at2759"/>
<feature type="compositionally biased region" description="Low complexity" evidence="1">
    <location>
        <begin position="904"/>
        <end position="926"/>
    </location>
</feature>
<feature type="region of interest" description="Disordered" evidence="1">
    <location>
        <begin position="1508"/>
        <end position="1565"/>
    </location>
</feature>
<feature type="region of interest" description="Disordered" evidence="1">
    <location>
        <begin position="956"/>
        <end position="1008"/>
    </location>
</feature>
<feature type="region of interest" description="Disordered" evidence="1">
    <location>
        <begin position="826"/>
        <end position="926"/>
    </location>
</feature>
<feature type="region of interest" description="Disordered" evidence="1">
    <location>
        <begin position="330"/>
        <end position="371"/>
    </location>
</feature>
<gene>
    <name evidence="2" type="ORF">Rsub_13238</name>
</gene>
<feature type="region of interest" description="Disordered" evidence="1">
    <location>
        <begin position="558"/>
        <end position="585"/>
    </location>
</feature>
<feature type="compositionally biased region" description="Low complexity" evidence="1">
    <location>
        <begin position="181"/>
        <end position="206"/>
    </location>
</feature>
<feature type="compositionally biased region" description="Gly residues" evidence="1">
    <location>
        <begin position="1237"/>
        <end position="1249"/>
    </location>
</feature>
<evidence type="ECO:0000256" key="1">
    <source>
        <dbReference type="SAM" id="MobiDB-lite"/>
    </source>
</evidence>
<comment type="caution">
    <text evidence="2">The sequence shown here is derived from an EMBL/GenBank/DDBJ whole genome shotgun (WGS) entry which is preliminary data.</text>
</comment>
<evidence type="ECO:0000313" key="2">
    <source>
        <dbReference type="EMBL" id="GBG00481.1"/>
    </source>
</evidence>
<feature type="compositionally biased region" description="Low complexity" evidence="1">
    <location>
        <begin position="1518"/>
        <end position="1531"/>
    </location>
</feature>
<sequence length="2003" mass="196937">MEVGDLLGVEGLLDATGTSLAALKEEIAELKESTTKVAPLKVTVPDLLGGAALPGVAEPPVDKALGPHAGDLIKLTSGPAPSHFGERQAPPKADDGTSLEEEWGRGGGGDRIRAHFPADGGRGDGPAGDSAAGSPTSQREGEAPVSWQTVYKAMLDSRQHQQQQLQLQQQGEGEGCADSQAAAAAPGDAAAAGTTDGAAAPGAEAGSNPMRSPFADAAGQRAPQAADGSAGGAAAAHPGAEGAALRVPPSAADLPVKEVLAELSELLSRGHPFPRPKRAARGSAPGGGGAAPAKRAAVGRGGLRIPRRSGTLDCPDGILSHLRAVNASLGRRRSSATGADAGQPARPQRDAGGEPGAAVEADARDAAARRGSSAELYGRLLQQHLASGGSPGRGGNKGPAAGGAVPAGGPGATAFASFDLAAVLQKAPAAAQQAPLCQGGPAAEQRPHQHGCSAPAGPGRGAPSPEQPPAERALMVGPDWHFHAAGEASPSPPASPAGRRGGGLGPLEVTWPLLNAGGCASPGPAAACPACGCATPTQSLPGTPAAAAQQRVFSAARLDPSGEAGSRSCPTTPAVAGGGGGGGGGGAVASRVTLGALLSGASAASGTPAGPSAERPARARPSPAAGERSAGAKRPARKPGQPPLTPQQERRLRLQEERERQREEQQRVREERRQRAQLRAQGLLPPDHRPTGEAASPKPRRAASQPPPSVRGSPAAVGSPAAASAPTSAGPSRRSLQPAASGNGNGSGSGSGSSADRSRRSASAGPPSRAARGEAAPSLGRSGSSNQSSGKRVWRPGGGTQVDKDASRKLQAYLEALNDFRRNGGTAAGAAAAAAAAAAVAAAGARAAPAAPRGASSPQRGPRHRPLSPLLAGVGREQHEVMMRQHLETLLQRQEDARQRREAQNAARRPASGSPSRARSASPQRLDALPAEPAKSLAPAEAAATAAAIATLVAAAAAAAGEPPRPAAPPSARSNGEDGEEGAGRRSGEEAIELPLAPGGPDRGDVLQSAMDAKLAALDEREAALEAELTRLDERSRGGSGSGSGSGGSSCAGAGKAGSAGPGAGPGSPKAGSAPGTRGGSPRRGARPSSGLGAGGLSAGGSGGGSGSEALVAALRRQLMEAAARGASGAGGGRAGTSRGASSLGSAGSVGGAARARAKAASSVADAGDSSRQSVFDRLYGEDPWASRSRASHSAAASGSGACAIDAAVAAAEAALSAQRVRARALSQSTSSVRARGGAGSGSGAGSGGDSVDSLLAATRAELAELTAGGRCLGPVQARLLACLQAEERRLAAEQARQLHAAGGAAAEAGGDQARTPSPPLSPAVAAAVQQQQQGRQQQSHPRQERRHGGAASPAQQLPRALSPGEAAPRGDGWASPFYAAAARLGLSPFGLGKLAPSASPAAAEEGHLGGGERAAPCAAPAARLGRRSASDAAATSTSEAARAAAEWLAVQPRPRRSSSSGVPLTGQQLLAAYRAVSRGEAELAEEIIAEEAAAAAAAAEAEAAAPEAAPCNGTGPEAVQAGAAGSAARVSEGEARDGSRHASASASPAASPPPGHSGGGGPGVGAGLALEDMLRAYAALTSKGRSSPGRAAALAALFSSSRQSAAGSSCGGVAFGARGHSSDSSGVVYGMGGELLNIPTALLTSHYATGGGAIGTRTLEALVDGDEEAGGGEEGEGAEAEAEAEAAPTDASMHSPSPEAAAAAARRLPRGSAVAAAVAAMEAAGSDAGGSPLHSGGHQSRPMTPLAQQAAAEVAAARQQQQQQQPQQQHGEPALAQPPLQHQQLQPHPRPQAAADAGLRLDATATGRAVLRYAARPGATVGSARRALCGGALVDASASPVPPSRQQLQQQQPQPQQRRPRSRSRTPGSRPGSSWLCFGSPMVRDFEPAPPSPLSTGRATEGAALSFVIGPGGGLHVASGAPSARVERVVLVAGVWVPVGTQLEVITAAGERHGVMVPTEAEWAKLVSGLNAALLMAEGGEALAGAALEGMPWSPRVEGILA</sequence>
<feature type="compositionally biased region" description="Low complexity" evidence="1">
    <location>
        <begin position="778"/>
        <end position="790"/>
    </location>
</feature>
<protein>
    <submittedName>
        <fullName evidence="2">Uncharacterized protein</fullName>
    </submittedName>
</protein>
<feature type="compositionally biased region" description="Low complexity" evidence="1">
    <location>
        <begin position="1136"/>
        <end position="1152"/>
    </location>
</feature>
<feature type="compositionally biased region" description="Low complexity" evidence="1">
    <location>
        <begin position="127"/>
        <end position="137"/>
    </location>
</feature>
<feature type="compositionally biased region" description="Low complexity" evidence="1">
    <location>
        <begin position="215"/>
        <end position="244"/>
    </location>
</feature>
<feature type="region of interest" description="Disordered" evidence="1">
    <location>
        <begin position="1396"/>
        <end position="1416"/>
    </location>
</feature>
<feature type="region of interest" description="Disordered" evidence="1">
    <location>
        <begin position="1667"/>
        <end position="1707"/>
    </location>
</feature>
<feature type="compositionally biased region" description="Basic and acidic residues" evidence="1">
    <location>
        <begin position="1532"/>
        <end position="1541"/>
    </location>
</feature>
<feature type="compositionally biased region" description="Basic and acidic residues" evidence="1">
    <location>
        <begin position="648"/>
        <end position="674"/>
    </location>
</feature>
<feature type="region of interest" description="Disordered" evidence="1">
    <location>
        <begin position="1726"/>
        <end position="1795"/>
    </location>
</feature>
<name>A0A2V0PQX8_9CHLO</name>
<feature type="region of interest" description="Disordered" evidence="1">
    <location>
        <begin position="1026"/>
        <end position="1108"/>
    </location>
</feature>
<feature type="region of interest" description="Disordered" evidence="1">
    <location>
        <begin position="1122"/>
        <end position="1152"/>
    </location>
</feature>
<dbReference type="InParanoid" id="A0A2V0PQX8"/>
<feature type="region of interest" description="Disordered" evidence="1">
    <location>
        <begin position="161"/>
        <end position="251"/>
    </location>
</feature>
<feature type="compositionally biased region" description="Low complexity" evidence="1">
    <location>
        <begin position="1686"/>
        <end position="1707"/>
    </location>
</feature>